<evidence type="ECO:0000313" key="2">
    <source>
        <dbReference type="Proteomes" id="UP000069272"/>
    </source>
</evidence>
<protein>
    <submittedName>
        <fullName evidence="1">Uncharacterized protein</fullName>
    </submittedName>
</protein>
<reference evidence="1 2" key="1">
    <citation type="journal article" date="2017" name="G3 (Bethesda)">
        <title>The Physical Genome Mapping of Anopheles albimanus Corrected Scaffold Misassemblies and Identified Interarm Rearrangements in Genus Anopheles.</title>
        <authorList>
            <person name="Artemov G.N."/>
            <person name="Peery A.N."/>
            <person name="Jiang X."/>
            <person name="Tu Z."/>
            <person name="Stegniy V.N."/>
            <person name="Sharakhova M.V."/>
            <person name="Sharakhov I.V."/>
        </authorList>
    </citation>
    <scope>NUCLEOTIDE SEQUENCE [LARGE SCALE GENOMIC DNA]</scope>
    <source>
        <strain evidence="1 2">ALBI9_A</strain>
    </source>
</reference>
<dbReference type="VEuPathDB" id="VectorBase:AALB015754"/>
<organism evidence="1 2">
    <name type="scientific">Anopheles albimanus</name>
    <name type="common">New world malaria mosquito</name>
    <dbReference type="NCBI Taxonomy" id="7167"/>
    <lineage>
        <taxon>Eukaryota</taxon>
        <taxon>Metazoa</taxon>
        <taxon>Ecdysozoa</taxon>
        <taxon>Arthropoda</taxon>
        <taxon>Hexapoda</taxon>
        <taxon>Insecta</taxon>
        <taxon>Pterygota</taxon>
        <taxon>Neoptera</taxon>
        <taxon>Endopterygota</taxon>
        <taxon>Diptera</taxon>
        <taxon>Nematocera</taxon>
        <taxon>Culicoidea</taxon>
        <taxon>Culicidae</taxon>
        <taxon>Anophelinae</taxon>
        <taxon>Anopheles</taxon>
    </lineage>
</organism>
<name>A0A1I8JSH6_ANOAL</name>
<dbReference type="AlphaFoldDB" id="A0A1I8JSH6"/>
<sequence>MRSLPFILAFTVAMFLTHTVDCRNQCRSDEEFLRCGNQEACFCRPGHYRYKNRCLKERKCYLGAWQLRCRANEVSLQCGSVQACFCNVGFVRYKNYCYLRSTCTPVNK</sequence>
<keyword evidence="2" id="KW-1185">Reference proteome</keyword>
<reference evidence="1" key="2">
    <citation type="submission" date="2022-08" db="UniProtKB">
        <authorList>
            <consortium name="EnsemblMetazoa"/>
        </authorList>
    </citation>
    <scope>IDENTIFICATION</scope>
    <source>
        <strain evidence="1">STECLA/ALBI9_A</strain>
    </source>
</reference>
<dbReference type="Proteomes" id="UP000069272">
    <property type="component" value="Chromosome 3L"/>
</dbReference>
<dbReference type="EnsemblMetazoa" id="AALB015754-RA">
    <property type="protein sequence ID" value="AALB015754-PA"/>
    <property type="gene ID" value="AALB015754"/>
</dbReference>
<accession>A0A1I8JSH6</accession>
<evidence type="ECO:0000313" key="1">
    <source>
        <dbReference type="EnsemblMetazoa" id="AALB015754-PA"/>
    </source>
</evidence>
<proteinExistence type="predicted"/>